<feature type="transmembrane region" description="Helical" evidence="1">
    <location>
        <begin position="255"/>
        <end position="273"/>
    </location>
</feature>
<proteinExistence type="predicted"/>
<feature type="transmembrane region" description="Helical" evidence="1">
    <location>
        <begin position="193"/>
        <end position="215"/>
    </location>
</feature>
<name>A0A8S1NJG3_9CILI</name>
<feature type="transmembrane region" description="Helical" evidence="1">
    <location>
        <begin position="227"/>
        <end position="249"/>
    </location>
</feature>
<reference evidence="2" key="1">
    <citation type="submission" date="2021-01" db="EMBL/GenBank/DDBJ databases">
        <authorList>
            <consortium name="Genoscope - CEA"/>
            <person name="William W."/>
        </authorList>
    </citation>
    <scope>NUCLEOTIDE SEQUENCE</scope>
</reference>
<keyword evidence="1" id="KW-0812">Transmembrane</keyword>
<feature type="transmembrane region" description="Helical" evidence="1">
    <location>
        <begin position="1100"/>
        <end position="1123"/>
    </location>
</feature>
<feature type="transmembrane region" description="Helical" evidence="1">
    <location>
        <begin position="168"/>
        <end position="187"/>
    </location>
</feature>
<dbReference type="InterPro" id="IPR052994">
    <property type="entry name" value="Tiny_macrocysts_regulators"/>
</dbReference>
<protein>
    <recommendedName>
        <fullName evidence="4">Transmembrane protein</fullName>
    </recommendedName>
</protein>
<dbReference type="PANTHER" id="PTHR31600">
    <property type="entry name" value="TINY MACROCYSTS PROTEIN B-RELATED"/>
    <property type="match status" value="1"/>
</dbReference>
<sequence length="1495" mass="178229">MSQTINKLFYLSAIANHNRNNDSKNSWNKIKIVIYFIQVISLLFIDNFNIYFDNYILLLAQFITFQQIYNSYYQILVLIAILMIHLIILLMISFLLNIKNNIIINILSFYFENYDWLFFIPSQILCFINQNFVITVLSILVLFFSVFQYLISIYIFRNSGFQTQNGRSKYITIDLIYLLTFESIIFLRASNLSIISILKFFLVIAIILLKIFEFLTIEKFSDKSVQSFYQIFIIITFAFIVQEILIHLLNYKSDPYLYTILLLFPLLNFFYVVDKSHRLDAEYFYSNTIQKFNPQCQIKAYQQILFHKRQCLNLVCPCKTDIRLENKQDIIKFTSQILKLEQQFCYLKYISFQIKYNNKGFKNYLQIMKVVKQQKEIQFSYYDKKVIESLLVIVCEKTKQLYKEIIPNKFSEVVYSLQWFESNCEKIKGQLVILLNVKLQLWSQYVTDKIESYQDMFEMQMKISYEIKKIKKDLQQFQHDISVFLNQEINLKQNLFYQRVSQILELSFYSVNQYLLIEKQIKKIIESEQGQGDLLNYQMFENQKAMQLLVVISKQQRGRIEKVSNKWLNINKIENLANIMPLQFIEIHNQLLDNYCKFGPTKSQIFQTFIKYGETPLVSKVKICLNNYPKYDQELLYLMGTLVKENIEEDQDYLLIGQDFQILGYSEQLWFKIFQHIKFQDDIYELCIFQIIPEIKIMLKEHYENMLKYNFSFQNHEKMISHQQKAVLYLNKNMVGSKQIIDSNSYFQLSPQERIEKIHQLSKIYKDFEKSEFQLNLMFSLSENLINFHTKDKNINFIYYWITFNFQETNTFLDKQFNQQFSYEIQVYEENKIKKNEFIQVKINQSIARTSSSNQKSNSEIQSFESIINIVSQLTAYRLLMLLSMVYVLITIISFILLYQQIQKKEIQQTQCFEYLDYSTSFLDGYGRAMIASRHVIYLRDFNKFLSSSNLYSVDSSKTINVTSVDKISFSLYIYKQSIEELIQFYQLELDKLKIYDQQNQTVDLIRINFYRNQTEIQTIQSLSQYYKIMLQTLYMAIKSFARDPTLYLIGTTDTYAQVNTRSILYFNFKRVANITLNFMRQCQIDDQLINQNLDQSFNALLIIIYSIILLQIVLFVILYSAIKKKQRFVLSLFCRTSLNEGIEEITLIQKLLSIVKNSKLWFGLYQYAEEDENKISRSYNGKVMKSHISHHLSSRVLLKMIIPLLIVSYGSFLTLHMNYVDYSINLSPIVTAALKTQYIRLLFLDTINNWDVYVNKKFYEAMIAIQPTASGRFVIMSQNIKHGYQLLRLINVDEENLKANLQELQSEPFSHMIYSQTLEVNSDSLLGKDLCLMQIFNCNMNETVYKERVHFQQMYSIYEVGIINLFKQSVSVMNQNDFFNLNDNYEIIKAFERLEKSQDYYFYFLWGFDAFLYQMRLFSEFFINLSKNQLVDLSFNIYILYYIFSIATILALILILLIGNIAIQKEFILTLEMLYQIPKQTIINKQLGRQIKLL</sequence>
<feature type="transmembrane region" description="Helical" evidence="1">
    <location>
        <begin position="1440"/>
        <end position="1464"/>
    </location>
</feature>
<keyword evidence="3" id="KW-1185">Reference proteome</keyword>
<keyword evidence="1" id="KW-1133">Transmembrane helix</keyword>
<accession>A0A8S1NJG3</accession>
<feature type="transmembrane region" description="Helical" evidence="1">
    <location>
        <begin position="879"/>
        <end position="899"/>
    </location>
</feature>
<feature type="transmembrane region" description="Helical" evidence="1">
    <location>
        <begin position="1197"/>
        <end position="1217"/>
    </location>
</feature>
<feature type="transmembrane region" description="Helical" evidence="1">
    <location>
        <begin position="32"/>
        <end position="52"/>
    </location>
</feature>
<dbReference type="EMBL" id="CAJJDN010000058">
    <property type="protein sequence ID" value="CAD8092192.1"/>
    <property type="molecule type" value="Genomic_DNA"/>
</dbReference>
<evidence type="ECO:0000256" key="1">
    <source>
        <dbReference type="SAM" id="Phobius"/>
    </source>
</evidence>
<keyword evidence="1" id="KW-0472">Membrane</keyword>
<evidence type="ECO:0000313" key="2">
    <source>
        <dbReference type="EMBL" id="CAD8092192.1"/>
    </source>
</evidence>
<dbReference type="OrthoDB" id="300038at2759"/>
<evidence type="ECO:0008006" key="4">
    <source>
        <dbReference type="Google" id="ProtNLM"/>
    </source>
</evidence>
<dbReference type="PANTHER" id="PTHR31600:SF2">
    <property type="entry name" value="GAMETE ENRICHED GENE 10 PROTEIN-RELATED"/>
    <property type="match status" value="1"/>
</dbReference>
<feature type="transmembrane region" description="Helical" evidence="1">
    <location>
        <begin position="1401"/>
        <end position="1420"/>
    </location>
</feature>
<comment type="caution">
    <text evidence="2">The sequence shown here is derived from an EMBL/GenBank/DDBJ whole genome shotgun (WGS) entry which is preliminary data.</text>
</comment>
<organism evidence="2 3">
    <name type="scientific">Paramecium sonneborni</name>
    <dbReference type="NCBI Taxonomy" id="65129"/>
    <lineage>
        <taxon>Eukaryota</taxon>
        <taxon>Sar</taxon>
        <taxon>Alveolata</taxon>
        <taxon>Ciliophora</taxon>
        <taxon>Intramacronucleata</taxon>
        <taxon>Oligohymenophorea</taxon>
        <taxon>Peniculida</taxon>
        <taxon>Parameciidae</taxon>
        <taxon>Paramecium</taxon>
    </lineage>
</organism>
<dbReference type="Proteomes" id="UP000692954">
    <property type="component" value="Unassembled WGS sequence"/>
</dbReference>
<gene>
    <name evidence="2" type="ORF">PSON_ATCC_30995.1.T0580279</name>
</gene>
<feature type="transmembrane region" description="Helical" evidence="1">
    <location>
        <begin position="132"/>
        <end position="156"/>
    </location>
</feature>
<evidence type="ECO:0000313" key="3">
    <source>
        <dbReference type="Proteomes" id="UP000692954"/>
    </source>
</evidence>
<feature type="transmembrane region" description="Helical" evidence="1">
    <location>
        <begin position="72"/>
        <end position="95"/>
    </location>
</feature>